<dbReference type="FunFam" id="3.20.20.60:FF:000009">
    <property type="entry name" value="2-methylisocitrate lyase"/>
    <property type="match status" value="1"/>
</dbReference>
<dbReference type="Proteomes" id="UP000676194">
    <property type="component" value="Chromosome"/>
</dbReference>
<comment type="catalytic activity">
    <reaction evidence="1 9">
        <text>(2S,3R)-3-hydroxybutane-1,2,3-tricarboxylate = pyruvate + succinate</text>
        <dbReference type="Rhea" id="RHEA:16809"/>
        <dbReference type="ChEBI" id="CHEBI:15361"/>
        <dbReference type="ChEBI" id="CHEBI:30031"/>
        <dbReference type="ChEBI" id="CHEBI:57429"/>
        <dbReference type="EC" id="4.1.3.30"/>
    </reaction>
</comment>
<reference evidence="10" key="1">
    <citation type="submission" date="2021-05" db="EMBL/GenBank/DDBJ databases">
        <title>Complete genome sequence of the cellulolytic planctomycete Telmatocola sphagniphila SP2T and characterization of the first cellulase from planctomycetes.</title>
        <authorList>
            <person name="Rakitin A.L."/>
            <person name="Beletsky A.V."/>
            <person name="Naumoff D.G."/>
            <person name="Kulichevskaya I.S."/>
            <person name="Mardanov A.V."/>
            <person name="Ravin N.V."/>
            <person name="Dedysh S.N."/>
        </authorList>
    </citation>
    <scope>NUCLEOTIDE SEQUENCE</scope>
    <source>
        <strain evidence="10">SP2T</strain>
    </source>
</reference>
<accession>A0A8E6ETL7</accession>
<evidence type="ECO:0000256" key="4">
    <source>
        <dbReference type="ARBA" id="ARBA00022723"/>
    </source>
</evidence>
<comment type="subunit">
    <text evidence="7">Homotetramer; dimer of dimers.</text>
</comment>
<organism evidence="10 11">
    <name type="scientific">Telmatocola sphagniphila</name>
    <dbReference type="NCBI Taxonomy" id="1123043"/>
    <lineage>
        <taxon>Bacteria</taxon>
        <taxon>Pseudomonadati</taxon>
        <taxon>Planctomycetota</taxon>
        <taxon>Planctomycetia</taxon>
        <taxon>Gemmatales</taxon>
        <taxon>Gemmataceae</taxon>
    </lineage>
</organism>
<evidence type="ECO:0000256" key="7">
    <source>
        <dbReference type="ARBA" id="ARBA00044762"/>
    </source>
</evidence>
<evidence type="ECO:0000313" key="10">
    <source>
        <dbReference type="EMBL" id="QVL30112.1"/>
    </source>
</evidence>
<dbReference type="PANTHER" id="PTHR42905">
    <property type="entry name" value="PHOSPHOENOLPYRUVATE CARBOXYLASE"/>
    <property type="match status" value="1"/>
</dbReference>
<comment type="function">
    <text evidence="8">Involved in the catabolism of short chain fatty acids (SCFA) via the 2-methylcitrate cycle I (propionate degradation route). Catalyzes the thermodynamically favored C-C bond cleavage of (2R,3S)-2-methylisocitrate to yield pyruvate and succinate via an alpha-carboxy-carbanion intermediate.</text>
</comment>
<comment type="pathway">
    <text evidence="9">Organic acid metabolism; propanoate degradation.</text>
</comment>
<keyword evidence="6 9" id="KW-0456">Lyase</keyword>
<evidence type="ECO:0000256" key="1">
    <source>
        <dbReference type="ARBA" id="ARBA00001050"/>
    </source>
</evidence>
<name>A0A8E6ETL7_9BACT</name>
<evidence type="ECO:0000256" key="9">
    <source>
        <dbReference type="RuleBase" id="RU361121"/>
    </source>
</evidence>
<evidence type="ECO:0000256" key="2">
    <source>
        <dbReference type="ARBA" id="ARBA00001946"/>
    </source>
</evidence>
<dbReference type="EC" id="4.1.3.30" evidence="9"/>
<dbReference type="PANTHER" id="PTHR42905:SF5">
    <property type="entry name" value="CARBOXYVINYL-CARBOXYPHOSPHONATE PHOSPHORYLMUTASE, CHLOROPLASTIC"/>
    <property type="match status" value="1"/>
</dbReference>
<dbReference type="InterPro" id="IPR015813">
    <property type="entry name" value="Pyrv/PenolPyrv_kinase-like_dom"/>
</dbReference>
<sequence length="297" mass="32672">MATALAPIESPGFRLQQAWNQECLPIPGVYHPLVAKIAEKIGFRAIYLSGAALSASKNLPDVGIVTLPEFVEAAREICRATAIPLLCDADTGFGQNLNVERTVQLFEEAGAAGIHLEDQEMPKRCGHLSGKTLVDAATMISKIRAAVASRTDKYFTIIARTDARGVGNFDQAISRAKVYLEAGADAVFPEALESVEEFEKFAKEVDAPLLANMTEFGKSPLIPRETLAQMGYKMVLYPVSAYRAALFATRMALEQIKKGPTQEPLLDKMLSRAELYDLLNYTDYEKRDATYFGRKLQ</sequence>
<dbReference type="PROSITE" id="PS00161">
    <property type="entry name" value="ISOCITRATE_LYASE"/>
    <property type="match status" value="1"/>
</dbReference>
<evidence type="ECO:0000256" key="8">
    <source>
        <dbReference type="ARBA" id="ARBA00057039"/>
    </source>
</evidence>
<dbReference type="InterPro" id="IPR039556">
    <property type="entry name" value="ICL/PEPM"/>
</dbReference>
<evidence type="ECO:0000313" key="11">
    <source>
        <dbReference type="Proteomes" id="UP000676194"/>
    </source>
</evidence>
<dbReference type="GO" id="GO:0019629">
    <property type="term" value="P:propionate catabolic process, 2-methylcitrate cycle"/>
    <property type="evidence" value="ECO:0007669"/>
    <property type="project" value="InterPro"/>
</dbReference>
<dbReference type="EMBL" id="CP074694">
    <property type="protein sequence ID" value="QVL30112.1"/>
    <property type="molecule type" value="Genomic_DNA"/>
</dbReference>
<dbReference type="GO" id="GO:0046421">
    <property type="term" value="F:methylisocitrate lyase activity"/>
    <property type="evidence" value="ECO:0007669"/>
    <property type="project" value="UniProtKB-EC"/>
</dbReference>
<protein>
    <recommendedName>
        <fullName evidence="9">Methylisocitrate lyase</fullName>
        <ecNumber evidence="9">4.1.3.30</ecNumber>
    </recommendedName>
</protein>
<dbReference type="Pfam" id="PF13714">
    <property type="entry name" value="PEP_mutase"/>
    <property type="match status" value="1"/>
</dbReference>
<dbReference type="RefSeq" id="WP_213493996.1">
    <property type="nucleotide sequence ID" value="NZ_CP074694.1"/>
</dbReference>
<dbReference type="UniPathway" id="UPA00946"/>
<gene>
    <name evidence="10" type="primary">prpB</name>
    <name evidence="10" type="ORF">KIH39_14740</name>
</gene>
<dbReference type="NCBIfam" id="TIGR02317">
    <property type="entry name" value="prpB"/>
    <property type="match status" value="1"/>
</dbReference>
<keyword evidence="11" id="KW-1185">Reference proteome</keyword>
<dbReference type="Gene3D" id="3.20.20.60">
    <property type="entry name" value="Phosphoenolpyruvate-binding domains"/>
    <property type="match status" value="1"/>
</dbReference>
<dbReference type="CDD" id="cd00377">
    <property type="entry name" value="ICL_PEPM"/>
    <property type="match status" value="1"/>
</dbReference>
<dbReference type="GO" id="GO:0046872">
    <property type="term" value="F:metal ion binding"/>
    <property type="evidence" value="ECO:0007669"/>
    <property type="project" value="UniProtKB-KW"/>
</dbReference>
<evidence type="ECO:0000256" key="6">
    <source>
        <dbReference type="ARBA" id="ARBA00023239"/>
    </source>
</evidence>
<dbReference type="InterPro" id="IPR012695">
    <property type="entry name" value="PrpB"/>
</dbReference>
<proteinExistence type="inferred from homology"/>
<dbReference type="AlphaFoldDB" id="A0A8E6ETL7"/>
<comment type="cofactor">
    <cofactor evidence="2">
        <name>Mg(2+)</name>
        <dbReference type="ChEBI" id="CHEBI:18420"/>
    </cofactor>
</comment>
<evidence type="ECO:0000256" key="5">
    <source>
        <dbReference type="ARBA" id="ARBA00022842"/>
    </source>
</evidence>
<keyword evidence="4" id="KW-0479">Metal-binding</keyword>
<comment type="function">
    <text evidence="9">Catalyzes the thermodynamically favored C-C bond cleavage of (2R,3S)-2-methylisocitrate to yield pyruvate and succinate.</text>
</comment>
<comment type="similarity">
    <text evidence="3 9">Belongs to the isocitrate lyase/PEP mutase superfamily. Methylisocitrate lyase family.</text>
</comment>
<evidence type="ECO:0000256" key="3">
    <source>
        <dbReference type="ARBA" id="ARBA00009282"/>
    </source>
</evidence>
<dbReference type="SUPFAM" id="SSF51621">
    <property type="entry name" value="Phosphoenolpyruvate/pyruvate domain"/>
    <property type="match status" value="1"/>
</dbReference>
<dbReference type="InterPro" id="IPR040442">
    <property type="entry name" value="Pyrv_kinase-like_dom_sf"/>
</dbReference>
<dbReference type="KEGG" id="tsph:KIH39_14740"/>
<keyword evidence="5" id="KW-0460">Magnesium</keyword>
<dbReference type="InterPro" id="IPR018523">
    <property type="entry name" value="Isocitrate_lyase_ph_CS"/>
</dbReference>